<dbReference type="GO" id="GO:0006139">
    <property type="term" value="P:nucleobase-containing compound metabolic process"/>
    <property type="evidence" value="ECO:0007669"/>
    <property type="project" value="InterPro"/>
</dbReference>
<dbReference type="GO" id="GO:0003735">
    <property type="term" value="F:structural constituent of ribosome"/>
    <property type="evidence" value="ECO:0007669"/>
    <property type="project" value="TreeGrafter"/>
</dbReference>
<accession>A0A3M9MZG0</accession>
<dbReference type="FunFam" id="1.10.10.650:FF:000001">
    <property type="entry name" value="S1 RNA-binding domain 1"/>
    <property type="match status" value="1"/>
</dbReference>
<dbReference type="InterPro" id="IPR037027">
    <property type="entry name" value="YqgF/RNaseH-like_dom_sf"/>
</dbReference>
<dbReference type="FunFam" id="2.40.50.140:FF:000051">
    <property type="entry name" value="RNA-binding transcriptional accessory protein"/>
    <property type="match status" value="1"/>
</dbReference>
<dbReference type="Pfam" id="PF22706">
    <property type="entry name" value="Tex_central_region"/>
    <property type="match status" value="1"/>
</dbReference>
<dbReference type="SUPFAM" id="SSF47781">
    <property type="entry name" value="RuvA domain 2-like"/>
    <property type="match status" value="2"/>
</dbReference>
<dbReference type="Gene3D" id="1.10.150.310">
    <property type="entry name" value="Tex RuvX-like domain-like"/>
    <property type="match status" value="1"/>
</dbReference>
<dbReference type="Gene3D" id="1.10.10.650">
    <property type="entry name" value="RuvA domain 2-like"/>
    <property type="match status" value="1"/>
</dbReference>
<evidence type="ECO:0000259" key="2">
    <source>
        <dbReference type="PROSITE" id="PS50126"/>
    </source>
</evidence>
<dbReference type="InterPro" id="IPR055179">
    <property type="entry name" value="Tex-like_central_region"/>
</dbReference>
<dbReference type="Proteomes" id="UP000271010">
    <property type="component" value="Unassembled WGS sequence"/>
</dbReference>
<dbReference type="Gene3D" id="3.30.420.140">
    <property type="entry name" value="YqgF/RNase H-like domain"/>
    <property type="match status" value="1"/>
</dbReference>
<evidence type="ECO:0000256" key="1">
    <source>
        <dbReference type="SAM" id="MobiDB-lite"/>
    </source>
</evidence>
<dbReference type="GO" id="GO:0005737">
    <property type="term" value="C:cytoplasm"/>
    <property type="evidence" value="ECO:0007669"/>
    <property type="project" value="UniProtKB-ARBA"/>
</dbReference>
<evidence type="ECO:0000313" key="3">
    <source>
        <dbReference type="EMBL" id="RNI30890.1"/>
    </source>
</evidence>
<dbReference type="Gene3D" id="2.40.50.140">
    <property type="entry name" value="Nucleic acid-binding proteins"/>
    <property type="match status" value="1"/>
</dbReference>
<dbReference type="InterPro" id="IPR006641">
    <property type="entry name" value="YqgF/RNaseH-like_dom"/>
</dbReference>
<dbReference type="InterPro" id="IPR050437">
    <property type="entry name" value="Ribos_protein_bS1-like"/>
</dbReference>
<dbReference type="FunFam" id="1.10.150.310:FF:000001">
    <property type="entry name" value="RNA-binding transcriptional accessory protein"/>
    <property type="match status" value="1"/>
</dbReference>
<dbReference type="FunFam" id="3.30.420.140:FF:000001">
    <property type="entry name" value="RNA-binding transcriptional accessory protein"/>
    <property type="match status" value="1"/>
</dbReference>
<dbReference type="PANTHER" id="PTHR10724:SF10">
    <property type="entry name" value="S1 RNA-BINDING DOMAIN-CONTAINING PROTEIN 1"/>
    <property type="match status" value="1"/>
</dbReference>
<dbReference type="InterPro" id="IPR012340">
    <property type="entry name" value="NA-bd_OB-fold"/>
</dbReference>
<dbReference type="InterPro" id="IPR023319">
    <property type="entry name" value="Tex-like_HTH_dom_sf"/>
</dbReference>
<dbReference type="InterPro" id="IPR010994">
    <property type="entry name" value="RuvA_2-like"/>
</dbReference>
<dbReference type="InterPro" id="IPR003029">
    <property type="entry name" value="S1_domain"/>
</dbReference>
<dbReference type="AlphaFoldDB" id="A0A3M9MZG0"/>
<dbReference type="SMART" id="SM00732">
    <property type="entry name" value="YqgFc"/>
    <property type="match status" value="1"/>
</dbReference>
<dbReference type="SUPFAM" id="SSF50249">
    <property type="entry name" value="Nucleic acid-binding proteins"/>
    <property type="match status" value="1"/>
</dbReference>
<dbReference type="RefSeq" id="WP_123132434.1">
    <property type="nucleotide sequence ID" value="NZ_RJJE01000007.1"/>
</dbReference>
<dbReference type="EMBL" id="RJJE01000007">
    <property type="protein sequence ID" value="RNI30890.1"/>
    <property type="molecule type" value="Genomic_DNA"/>
</dbReference>
<dbReference type="Pfam" id="PF16921">
    <property type="entry name" value="Tex_YqgF"/>
    <property type="match status" value="1"/>
</dbReference>
<evidence type="ECO:0000313" key="4">
    <source>
        <dbReference type="Proteomes" id="UP000271010"/>
    </source>
</evidence>
<dbReference type="Pfam" id="PF17674">
    <property type="entry name" value="HHH_9"/>
    <property type="match status" value="1"/>
</dbReference>
<dbReference type="GO" id="GO:0003729">
    <property type="term" value="F:mRNA binding"/>
    <property type="evidence" value="ECO:0007669"/>
    <property type="project" value="TreeGrafter"/>
</dbReference>
<dbReference type="Pfam" id="PF00575">
    <property type="entry name" value="S1"/>
    <property type="match status" value="1"/>
</dbReference>
<sequence length="752" mass="83617">MPENHFKKIAGELQVSERQVEATVQLLDEGATVPFIARYRKEVTGTLDEVAIAAIRDRIEQLRDLDKRRESILKSLKDQEKLTPELEAQVLAAQTMAVLEDIYLPFKPKRRTRATIAREKGLEPLAQTLFEQANVDVEAEAAAFVSEEKEVKSSEEALAGARDIIAEWVNENPEARASIRNLFEKQGVFKARVIPGKEEEGQKYKDYFEWDEPIEKAPSHRILAMRRGEKEMVLMLDAQPDEEQAIEALERQFVKGNNAAAQQVKLAVKDSYKRLLRLSMETEVRLSSKKRADEEAIRVFADNLRPMLLAAPLGQKRVLAIDPGFRTGCKVVALDEQGKLLHYEAIFPHNGANQATLAGQQVMVLCHKYNIEAIAIGNGTASRETETFVRGLGLPNSIAIIMVNESGASIYSASEVAREEFPDQDITVRGAVSIGRRLMDPLAELVKIDPKSIGVGQYQHDVDQNALKHSLDDVVMSCVNAVGVEVNTASKQLLTYVSGLGPQLAQNIVEYRNQNGPFKTRNELRKVARLGDKAFEQAAGFLRIREGKHPLDSSAVHPERYELVEQMAKDLGATVEDLLKNAELRKQIDLKKYVSDTVGLPTLQDILSELSKPGRDPRESFEAFSFTEGVNEIKDLRTGMKLPGIVTNITAFGAFVDIGVHQDGLVHVSHLSDRFVSNPHDVVKVGQKVEVTVLEVEVGRKRIALSMKGDPTAAGAKPSRGNDRKQSGARREAPVEEEDMATKLNKLKSMFR</sequence>
<dbReference type="InterPro" id="IPR032639">
    <property type="entry name" value="Tex_YqgF"/>
</dbReference>
<dbReference type="GO" id="GO:0006412">
    <property type="term" value="P:translation"/>
    <property type="evidence" value="ECO:0007669"/>
    <property type="project" value="TreeGrafter"/>
</dbReference>
<dbReference type="PANTHER" id="PTHR10724">
    <property type="entry name" value="30S RIBOSOMAL PROTEIN S1"/>
    <property type="match status" value="1"/>
</dbReference>
<dbReference type="Pfam" id="PF09371">
    <property type="entry name" value="Tex_N"/>
    <property type="match status" value="1"/>
</dbReference>
<feature type="compositionally biased region" description="Basic and acidic residues" evidence="1">
    <location>
        <begin position="720"/>
        <end position="734"/>
    </location>
</feature>
<reference evidence="3 4" key="1">
    <citation type="submission" date="2018-11" db="EMBL/GenBank/DDBJ databases">
        <title>Rufibacter latericius sp. nov., isolated from water in Baiyang Lake.</title>
        <authorList>
            <person name="Yang Y."/>
        </authorList>
    </citation>
    <scope>NUCLEOTIDE SEQUENCE [LARGE SCALE GENOMIC DNA]</scope>
    <source>
        <strain evidence="3 4">MCC P1</strain>
    </source>
</reference>
<dbReference type="InterPro" id="IPR041692">
    <property type="entry name" value="HHH_9"/>
</dbReference>
<protein>
    <submittedName>
        <fullName evidence="3">RNA-binding transcriptional accessory protein</fullName>
    </submittedName>
</protein>
<proteinExistence type="predicted"/>
<dbReference type="OrthoDB" id="9804714at2"/>
<dbReference type="InterPro" id="IPR023323">
    <property type="entry name" value="Tex-like_dom_sf"/>
</dbReference>
<dbReference type="InterPro" id="IPR012337">
    <property type="entry name" value="RNaseH-like_sf"/>
</dbReference>
<dbReference type="InterPro" id="IPR044146">
    <property type="entry name" value="S1_Tex"/>
</dbReference>
<feature type="region of interest" description="Disordered" evidence="1">
    <location>
        <begin position="707"/>
        <end position="752"/>
    </location>
</feature>
<comment type="caution">
    <text evidence="3">The sequence shown here is derived from an EMBL/GenBank/DDBJ whole genome shotgun (WGS) entry which is preliminary data.</text>
</comment>
<organism evidence="3 4">
    <name type="scientific">Rufibacter immobilis</name>
    <dbReference type="NCBI Taxonomy" id="1348778"/>
    <lineage>
        <taxon>Bacteria</taxon>
        <taxon>Pseudomonadati</taxon>
        <taxon>Bacteroidota</taxon>
        <taxon>Cytophagia</taxon>
        <taxon>Cytophagales</taxon>
        <taxon>Hymenobacteraceae</taxon>
        <taxon>Rufibacter</taxon>
    </lineage>
</organism>
<dbReference type="SUPFAM" id="SSF53098">
    <property type="entry name" value="Ribonuclease H-like"/>
    <property type="match status" value="1"/>
</dbReference>
<dbReference type="SMART" id="SM00316">
    <property type="entry name" value="S1"/>
    <property type="match status" value="1"/>
</dbReference>
<dbReference type="Pfam" id="PF12836">
    <property type="entry name" value="HHH_3"/>
    <property type="match status" value="1"/>
</dbReference>
<name>A0A3M9MZG0_9BACT</name>
<gene>
    <name evidence="3" type="ORF">EFA69_07235</name>
</gene>
<feature type="domain" description="S1 motif" evidence="2">
    <location>
        <begin position="639"/>
        <end position="708"/>
    </location>
</feature>
<dbReference type="Gene3D" id="1.10.3500.10">
    <property type="entry name" value="Tex N-terminal region-like"/>
    <property type="match status" value="1"/>
</dbReference>
<dbReference type="CDD" id="cd05685">
    <property type="entry name" value="S1_Tex"/>
    <property type="match status" value="1"/>
</dbReference>
<dbReference type="SUPFAM" id="SSF158832">
    <property type="entry name" value="Tex N-terminal region-like"/>
    <property type="match status" value="1"/>
</dbReference>
<keyword evidence="4" id="KW-1185">Reference proteome</keyword>
<dbReference type="InterPro" id="IPR018974">
    <property type="entry name" value="Tex-like_N"/>
</dbReference>
<dbReference type="PROSITE" id="PS50126">
    <property type="entry name" value="S1"/>
    <property type="match status" value="1"/>
</dbReference>